<protein>
    <submittedName>
        <fullName evidence="1">Uncharacterized protein</fullName>
    </submittedName>
</protein>
<comment type="caution">
    <text evidence="1">The sequence shown here is derived from an EMBL/GenBank/DDBJ whole genome shotgun (WGS) entry which is preliminary data.</text>
</comment>
<proteinExistence type="predicted"/>
<dbReference type="AlphaFoldDB" id="A0A0F9YLG4"/>
<gene>
    <name evidence="1" type="ORF">LCGC14_0077360</name>
</gene>
<name>A0A0F9YLG4_9ZZZZ</name>
<sequence length="156" mass="17176">MNNDIKQELSSQRFAQLLASYGADAACWPAAERAAALTFLDNNASARAKLDDARALDQWLQSSASQVPDFNGLEARLLRHKLPPVARSAGERLLAWLLPATSLELRQLWRPLAAACLPLAIGLLVGFRLELVPEVYATTVEEELYLISLSDYAEIL</sequence>
<reference evidence="1" key="1">
    <citation type="journal article" date="2015" name="Nature">
        <title>Complex archaea that bridge the gap between prokaryotes and eukaryotes.</title>
        <authorList>
            <person name="Spang A."/>
            <person name="Saw J.H."/>
            <person name="Jorgensen S.L."/>
            <person name="Zaremba-Niedzwiedzka K."/>
            <person name="Martijn J."/>
            <person name="Lind A.E."/>
            <person name="van Eijk R."/>
            <person name="Schleper C."/>
            <person name="Guy L."/>
            <person name="Ettema T.J."/>
        </authorList>
    </citation>
    <scope>NUCLEOTIDE SEQUENCE</scope>
</reference>
<accession>A0A0F9YLG4</accession>
<evidence type="ECO:0000313" key="1">
    <source>
        <dbReference type="EMBL" id="KKO05464.1"/>
    </source>
</evidence>
<organism evidence="1">
    <name type="scientific">marine sediment metagenome</name>
    <dbReference type="NCBI Taxonomy" id="412755"/>
    <lineage>
        <taxon>unclassified sequences</taxon>
        <taxon>metagenomes</taxon>
        <taxon>ecological metagenomes</taxon>
    </lineage>
</organism>
<dbReference type="EMBL" id="LAZR01000019">
    <property type="protein sequence ID" value="KKO05464.1"/>
    <property type="molecule type" value="Genomic_DNA"/>
</dbReference>